<dbReference type="InterPro" id="IPR000873">
    <property type="entry name" value="AMP-dep_synth/lig_dom"/>
</dbReference>
<sequence>MTDLALPVHAARSRGIGSLEAAVARWAAERPTATACSAPDGVLDFAGLAERTTAIAGALAAAGAGPGTAIALTTGRSRLAVASLLAVWRLGATAVPLDERHPAARTAEVLDDAGVSLILGRRPPGAPAELPFVDPETARGGPFAVVEGEIAYLVHTSGSAGRPKGVEVTYAGLETALGAMSTIHIGPGGLGVNPLSPAFDGWLWCVLLHLLNGVGTAILDLADDGEHVDLAGRIAAVAPRTASLTPSLLASCADALAGAEVVVVAGERCPRGMLEVLLARHRVLNVYGPTEATIAATCADSARGDDVTTIGRALPGYLTRVLDDDLRPVPAGTRGELCLGGPALARGYRGDPDLTARKFVTVDGERLFRTGDEVLARPDGQLEFFGRLDTQVKVRGFRIELGELERVVEQLPAVIAATAFVRTAGGTLGVAVVLADGHDPVAGALLVREHCRTFLPEHLYPSTVDFVPALPYTDRGKVDRAALALAADAARSAGRAPATAREHEVCAVFAEVLDQPVADVAADFFELGGHSLLAARMVAVLRKRTGLRASIPLLLGNPNPAALAAELDRLAEVSS</sequence>
<proteinExistence type="predicted"/>
<evidence type="ECO:0000256" key="2">
    <source>
        <dbReference type="ARBA" id="ARBA00022553"/>
    </source>
</evidence>
<dbReference type="AlphaFoldDB" id="A0A6I8LZS4"/>
<dbReference type="PANTHER" id="PTHR45527:SF1">
    <property type="entry name" value="FATTY ACID SYNTHASE"/>
    <property type="match status" value="1"/>
</dbReference>
<dbReference type="Gene3D" id="3.40.50.12780">
    <property type="entry name" value="N-terminal domain of ligase-like"/>
    <property type="match status" value="1"/>
</dbReference>
<dbReference type="InterPro" id="IPR009081">
    <property type="entry name" value="PP-bd_ACP"/>
</dbReference>
<dbReference type="Pfam" id="PF00501">
    <property type="entry name" value="AMP-binding"/>
    <property type="match status" value="1"/>
</dbReference>
<keyword evidence="2" id="KW-0597">Phosphoprotein</keyword>
<dbReference type="GO" id="GO:0044550">
    <property type="term" value="P:secondary metabolite biosynthetic process"/>
    <property type="evidence" value="ECO:0007669"/>
    <property type="project" value="TreeGrafter"/>
</dbReference>
<dbReference type="Gene3D" id="3.40.50.1820">
    <property type="entry name" value="alpha/beta hydrolase"/>
    <property type="match status" value="1"/>
</dbReference>
<dbReference type="GO" id="GO:0005737">
    <property type="term" value="C:cytoplasm"/>
    <property type="evidence" value="ECO:0007669"/>
    <property type="project" value="TreeGrafter"/>
</dbReference>
<evidence type="ECO:0000259" key="3">
    <source>
        <dbReference type="PROSITE" id="PS50075"/>
    </source>
</evidence>
<evidence type="ECO:0000313" key="5">
    <source>
        <dbReference type="Proteomes" id="UP000399805"/>
    </source>
</evidence>
<dbReference type="InterPro" id="IPR036736">
    <property type="entry name" value="ACP-like_sf"/>
</dbReference>
<dbReference type="Proteomes" id="UP000399805">
    <property type="component" value="Unassembled WGS sequence"/>
</dbReference>
<feature type="domain" description="Carrier" evidence="3">
    <location>
        <begin position="496"/>
        <end position="571"/>
    </location>
</feature>
<dbReference type="PROSITE" id="PS50075">
    <property type="entry name" value="CARRIER"/>
    <property type="match status" value="1"/>
</dbReference>
<evidence type="ECO:0000256" key="1">
    <source>
        <dbReference type="ARBA" id="ARBA00022450"/>
    </source>
</evidence>
<keyword evidence="5" id="KW-1185">Reference proteome</keyword>
<dbReference type="GO" id="GO:0031177">
    <property type="term" value="F:phosphopantetheine binding"/>
    <property type="evidence" value="ECO:0007669"/>
    <property type="project" value="InterPro"/>
</dbReference>
<dbReference type="Pfam" id="PF00550">
    <property type="entry name" value="PP-binding"/>
    <property type="match status" value="1"/>
</dbReference>
<dbReference type="RefSeq" id="WP_155547498.1">
    <property type="nucleotide sequence ID" value="NZ_CABVGP010000002.1"/>
</dbReference>
<dbReference type="GO" id="GO:0043041">
    <property type="term" value="P:amino acid activation for nonribosomal peptide biosynthetic process"/>
    <property type="evidence" value="ECO:0007669"/>
    <property type="project" value="TreeGrafter"/>
</dbReference>
<dbReference type="EMBL" id="CABVGP010000002">
    <property type="protein sequence ID" value="VVJ22083.1"/>
    <property type="molecule type" value="Genomic_DNA"/>
</dbReference>
<organism evidence="4 5">
    <name type="scientific">Amycolatopsis camponoti</name>
    <dbReference type="NCBI Taxonomy" id="2606593"/>
    <lineage>
        <taxon>Bacteria</taxon>
        <taxon>Bacillati</taxon>
        <taxon>Actinomycetota</taxon>
        <taxon>Actinomycetes</taxon>
        <taxon>Pseudonocardiales</taxon>
        <taxon>Pseudonocardiaceae</taxon>
        <taxon>Amycolatopsis</taxon>
    </lineage>
</organism>
<name>A0A6I8LZS4_9PSEU</name>
<dbReference type="SMART" id="SM00823">
    <property type="entry name" value="PKS_PP"/>
    <property type="match status" value="1"/>
</dbReference>
<accession>A0A6I8LZS4</accession>
<gene>
    <name evidence="4" type="ORF">AA23TX_07094</name>
</gene>
<dbReference type="SUPFAM" id="SSF47336">
    <property type="entry name" value="ACP-like"/>
    <property type="match status" value="1"/>
</dbReference>
<dbReference type="SUPFAM" id="SSF56801">
    <property type="entry name" value="Acetyl-CoA synthetase-like"/>
    <property type="match status" value="1"/>
</dbReference>
<keyword evidence="1" id="KW-0596">Phosphopantetheine</keyword>
<dbReference type="InterPro" id="IPR029058">
    <property type="entry name" value="AB_hydrolase_fold"/>
</dbReference>
<protein>
    <recommendedName>
        <fullName evidence="3">Carrier domain-containing protein</fullName>
    </recommendedName>
</protein>
<dbReference type="InterPro" id="IPR045851">
    <property type="entry name" value="AMP-bd_C_sf"/>
</dbReference>
<evidence type="ECO:0000313" key="4">
    <source>
        <dbReference type="EMBL" id="VVJ22083.1"/>
    </source>
</evidence>
<dbReference type="Gene3D" id="3.30.300.30">
    <property type="match status" value="1"/>
</dbReference>
<dbReference type="InterPro" id="IPR042099">
    <property type="entry name" value="ANL_N_sf"/>
</dbReference>
<dbReference type="InterPro" id="IPR020806">
    <property type="entry name" value="PKS_PP-bd"/>
</dbReference>
<dbReference type="PANTHER" id="PTHR45527">
    <property type="entry name" value="NONRIBOSOMAL PEPTIDE SYNTHETASE"/>
    <property type="match status" value="1"/>
</dbReference>
<reference evidence="4 5" key="1">
    <citation type="submission" date="2019-09" db="EMBL/GenBank/DDBJ databases">
        <authorList>
            <person name="Leyn A S."/>
        </authorList>
    </citation>
    <scope>NUCLEOTIDE SEQUENCE [LARGE SCALE GENOMIC DNA]</scope>
    <source>
        <strain evidence="4">AA231_1</strain>
    </source>
</reference>